<keyword evidence="1 5" id="KW-0808">Transferase</keyword>
<dbReference type="Proteomes" id="UP001604267">
    <property type="component" value="Unassembled WGS sequence"/>
</dbReference>
<dbReference type="InterPro" id="IPR044548">
    <property type="entry name" value="AF0060_NTP-PPase_MazG-like"/>
</dbReference>
<dbReference type="Gene3D" id="3.40.630.30">
    <property type="match status" value="1"/>
</dbReference>
<dbReference type="PANTHER" id="PTHR43420">
    <property type="entry name" value="ACETYLTRANSFERASE"/>
    <property type="match status" value="1"/>
</dbReference>
<sequence>MTTARRATPDDADGITRLRSELILSQPLDPAWLALCQEQLAERLQPGGDARAYVVDVPGAGLVTCALALVSPVLPAPRYPKGLAARVQAVATRPGYRRRGYAKAALTALLGDLEQEGVTLFELHASDESRNLYEALGFSSDPALMRRTAVPRSPGERHTRAAAGGEWNTIRQLADAFSRLDTENGLQPEEQWTLQVLKLAEEVGEAAQAVIGARGTNPRKGHSHSWADVEDEVADAVITGMVTLARLRPDAHEHLTAVLARKSAGFLQPDGVPRQPPTADHAERVRSPRFPDEGLGPVGAGGPRGLSDESRDQ</sequence>
<protein>
    <submittedName>
        <fullName evidence="5">GNAT family N-acetyltransferase</fullName>
        <ecNumber evidence="5">2.3.1.-</ecNumber>
    </submittedName>
</protein>
<dbReference type="GO" id="GO:0016746">
    <property type="term" value="F:acyltransferase activity"/>
    <property type="evidence" value="ECO:0007669"/>
    <property type="project" value="UniProtKB-KW"/>
</dbReference>
<evidence type="ECO:0000313" key="5">
    <source>
        <dbReference type="EMBL" id="MFG3014207.1"/>
    </source>
</evidence>
<dbReference type="InterPro" id="IPR050680">
    <property type="entry name" value="YpeA/RimI_acetyltransf"/>
</dbReference>
<evidence type="ECO:0000313" key="6">
    <source>
        <dbReference type="Proteomes" id="UP001604267"/>
    </source>
</evidence>
<dbReference type="RefSeq" id="WP_392820626.1">
    <property type="nucleotide sequence ID" value="NZ_JBICYV010000014.1"/>
</dbReference>
<organism evidence="5 6">
    <name type="scientific">Streptomyces cinerochromogenes</name>
    <dbReference type="NCBI Taxonomy" id="66422"/>
    <lineage>
        <taxon>Bacteria</taxon>
        <taxon>Bacillati</taxon>
        <taxon>Actinomycetota</taxon>
        <taxon>Actinomycetes</taxon>
        <taxon>Kitasatosporales</taxon>
        <taxon>Streptomycetaceae</taxon>
        <taxon>Streptomyces</taxon>
    </lineage>
</organism>
<gene>
    <name evidence="5" type="ORF">ACGFZB_28035</name>
</gene>
<dbReference type="CDD" id="cd04301">
    <property type="entry name" value="NAT_SF"/>
    <property type="match status" value="1"/>
</dbReference>
<dbReference type="CDD" id="cd11533">
    <property type="entry name" value="NTP-PPase_Af0060_like"/>
    <property type="match status" value="1"/>
</dbReference>
<keyword evidence="2 5" id="KW-0012">Acyltransferase</keyword>
<accession>A0ABW7BAI0</accession>
<comment type="caution">
    <text evidence="5">The sequence shown here is derived from an EMBL/GenBank/DDBJ whole genome shotgun (WGS) entry which is preliminary data.</text>
</comment>
<feature type="compositionally biased region" description="Basic and acidic residues" evidence="3">
    <location>
        <begin position="280"/>
        <end position="292"/>
    </location>
</feature>
<proteinExistence type="predicted"/>
<dbReference type="EMBL" id="JBICYV010000014">
    <property type="protein sequence ID" value="MFG3014207.1"/>
    <property type="molecule type" value="Genomic_DNA"/>
</dbReference>
<dbReference type="InterPro" id="IPR000182">
    <property type="entry name" value="GNAT_dom"/>
</dbReference>
<evidence type="ECO:0000256" key="3">
    <source>
        <dbReference type="SAM" id="MobiDB-lite"/>
    </source>
</evidence>
<dbReference type="Pfam" id="PF00583">
    <property type="entry name" value="Acetyltransf_1"/>
    <property type="match status" value="1"/>
</dbReference>
<reference evidence="5 6" key="1">
    <citation type="submission" date="2024-10" db="EMBL/GenBank/DDBJ databases">
        <title>The Natural Products Discovery Center: Release of the First 8490 Sequenced Strains for Exploring Actinobacteria Biosynthetic Diversity.</title>
        <authorList>
            <person name="Kalkreuter E."/>
            <person name="Kautsar S.A."/>
            <person name="Yang D."/>
            <person name="Bader C.D."/>
            <person name="Teijaro C.N."/>
            <person name="Fluegel L."/>
            <person name="Davis C.M."/>
            <person name="Simpson J.R."/>
            <person name="Lauterbach L."/>
            <person name="Steele A.D."/>
            <person name="Gui C."/>
            <person name="Meng S."/>
            <person name="Li G."/>
            <person name="Viehrig K."/>
            <person name="Ye F."/>
            <person name="Su P."/>
            <person name="Kiefer A.F."/>
            <person name="Nichols A."/>
            <person name="Cepeda A.J."/>
            <person name="Yan W."/>
            <person name="Fan B."/>
            <person name="Jiang Y."/>
            <person name="Adhikari A."/>
            <person name="Zheng C.-J."/>
            <person name="Schuster L."/>
            <person name="Cowan T.M."/>
            <person name="Smanski M.J."/>
            <person name="Chevrette M.G."/>
            <person name="De Carvalho L.P.S."/>
            <person name="Shen B."/>
        </authorList>
    </citation>
    <scope>NUCLEOTIDE SEQUENCE [LARGE SCALE GENOMIC DNA]</scope>
    <source>
        <strain evidence="5 6">NPDC048320</strain>
    </source>
</reference>
<keyword evidence="6" id="KW-1185">Reference proteome</keyword>
<evidence type="ECO:0000256" key="2">
    <source>
        <dbReference type="ARBA" id="ARBA00023315"/>
    </source>
</evidence>
<dbReference type="InterPro" id="IPR016181">
    <property type="entry name" value="Acyl_CoA_acyltransferase"/>
</dbReference>
<dbReference type="PANTHER" id="PTHR43420:SF12">
    <property type="entry name" value="N-ACETYLTRANSFERASE DOMAIN-CONTAINING PROTEIN"/>
    <property type="match status" value="1"/>
</dbReference>
<evidence type="ECO:0000256" key="1">
    <source>
        <dbReference type="ARBA" id="ARBA00022679"/>
    </source>
</evidence>
<dbReference type="SUPFAM" id="SSF101386">
    <property type="entry name" value="all-alpha NTP pyrophosphatases"/>
    <property type="match status" value="1"/>
</dbReference>
<feature type="domain" description="N-acetyltransferase" evidence="4">
    <location>
        <begin position="2"/>
        <end position="156"/>
    </location>
</feature>
<name>A0ABW7BAI0_9ACTN</name>
<dbReference type="PROSITE" id="PS51186">
    <property type="entry name" value="GNAT"/>
    <property type="match status" value="1"/>
</dbReference>
<evidence type="ECO:0000259" key="4">
    <source>
        <dbReference type="PROSITE" id="PS51186"/>
    </source>
</evidence>
<dbReference type="Gene3D" id="1.10.287.1080">
    <property type="entry name" value="MazG-like"/>
    <property type="match status" value="1"/>
</dbReference>
<dbReference type="EC" id="2.3.1.-" evidence="5"/>
<feature type="region of interest" description="Disordered" evidence="3">
    <location>
        <begin position="266"/>
        <end position="313"/>
    </location>
</feature>
<dbReference type="SUPFAM" id="SSF55729">
    <property type="entry name" value="Acyl-CoA N-acyltransferases (Nat)"/>
    <property type="match status" value="1"/>
</dbReference>